<comment type="similarity">
    <text evidence="4 12">Belongs to the isocitrate lyase/PEP mutase superfamily. Isocitrate lyase family.</text>
</comment>
<comment type="function">
    <text evidence="1">Involved in storage lipid mobilization during the growth of higher plant seedling.</text>
</comment>
<keyword evidence="18" id="KW-1185">Reference proteome</keyword>
<evidence type="ECO:0000256" key="9">
    <source>
        <dbReference type="ARBA" id="ARBA00023140"/>
    </source>
</evidence>
<dbReference type="GO" id="GO:0006097">
    <property type="term" value="P:glyoxylate cycle"/>
    <property type="evidence" value="ECO:0007669"/>
    <property type="project" value="UniProtKB-UniPathway"/>
</dbReference>
<dbReference type="Gene3D" id="3.20.20.60">
    <property type="entry name" value="Phosphoenolpyruvate-binding domains"/>
    <property type="match status" value="1"/>
</dbReference>
<feature type="binding site" evidence="14">
    <location>
        <begin position="103"/>
        <end position="105"/>
    </location>
    <ligand>
        <name>substrate</name>
    </ligand>
</feature>
<dbReference type="SUPFAM" id="SSF51621">
    <property type="entry name" value="Phosphoenolpyruvate/pyruvate domain"/>
    <property type="match status" value="1"/>
</dbReference>
<name>A0A2I0X3T5_9ASPA</name>
<evidence type="ECO:0000256" key="2">
    <source>
        <dbReference type="ARBA" id="ARBA00004130"/>
    </source>
</evidence>
<protein>
    <recommendedName>
        <fullName evidence="5 12">Isocitrate lyase</fullName>
    </recommendedName>
</protein>
<evidence type="ECO:0000313" key="18">
    <source>
        <dbReference type="Proteomes" id="UP000233837"/>
    </source>
</evidence>
<comment type="cofactor">
    <cofactor evidence="15">
        <name>Mg(2+)</name>
        <dbReference type="ChEBI" id="CHEBI:18420"/>
    </cofactor>
    <text evidence="15">Can also use Mn(2+) ion.</text>
</comment>
<dbReference type="PROSITE" id="PS00161">
    <property type="entry name" value="ISOCITRATE_LYASE"/>
    <property type="match status" value="1"/>
</dbReference>
<dbReference type="InterPro" id="IPR006254">
    <property type="entry name" value="Isocitrate_lyase"/>
</dbReference>
<feature type="binding site" evidence="14">
    <location>
        <position position="249"/>
    </location>
    <ligand>
        <name>substrate</name>
    </ligand>
</feature>
<evidence type="ECO:0000256" key="6">
    <source>
        <dbReference type="ARBA" id="ARBA00022435"/>
    </source>
</evidence>
<dbReference type="EMBL" id="KZ502183">
    <property type="protein sequence ID" value="PKU82565.1"/>
    <property type="molecule type" value="Genomic_DNA"/>
</dbReference>
<feature type="binding site" evidence="15">
    <location>
        <position position="174"/>
    </location>
    <ligand>
        <name>Mg(2+)</name>
        <dbReference type="ChEBI" id="CHEBI:18420"/>
    </ligand>
</feature>
<dbReference type="InterPro" id="IPR040442">
    <property type="entry name" value="Pyrv_kinase-like_dom_sf"/>
</dbReference>
<comment type="catalytic activity">
    <reaction evidence="11">
        <text>D-threo-isocitrate = glyoxylate + succinate</text>
        <dbReference type="Rhea" id="RHEA:13245"/>
        <dbReference type="ChEBI" id="CHEBI:15562"/>
        <dbReference type="ChEBI" id="CHEBI:30031"/>
        <dbReference type="ChEBI" id="CHEBI:36655"/>
        <dbReference type="EC" id="4.1.3.1"/>
    </reaction>
</comment>
<keyword evidence="6" id="KW-0329">Glyoxylate bypass</keyword>
<dbReference type="Proteomes" id="UP000233837">
    <property type="component" value="Unassembled WGS sequence"/>
</dbReference>
<evidence type="ECO:0000256" key="7">
    <source>
        <dbReference type="ARBA" id="ARBA00022453"/>
    </source>
</evidence>
<comment type="pathway">
    <text evidence="3">Carbohydrate metabolism; glyoxylate cycle; (S)-malate from isocitrate: step 1/2.</text>
</comment>
<dbReference type="STRING" id="906689.A0A2I0X3T5"/>
<dbReference type="CDD" id="cd00377">
    <property type="entry name" value="ICL_PEPM"/>
    <property type="match status" value="1"/>
</dbReference>
<feature type="binding site" evidence="14">
    <location>
        <begin position="213"/>
        <end position="214"/>
    </location>
    <ligand>
        <name>substrate</name>
    </ligand>
</feature>
<evidence type="ECO:0000256" key="10">
    <source>
        <dbReference type="ARBA" id="ARBA00023239"/>
    </source>
</evidence>
<proteinExistence type="inferred from homology"/>
<keyword evidence="7" id="KW-0330">Glyoxysome</keyword>
<evidence type="ECO:0000256" key="12">
    <source>
        <dbReference type="PIRNR" id="PIRNR001362"/>
    </source>
</evidence>
<dbReference type="InterPro" id="IPR015813">
    <property type="entry name" value="Pyrv/PenolPyrv_kinase-like_dom"/>
</dbReference>
<dbReference type="PIRSF" id="PIRSF001362">
    <property type="entry name" value="Isocit_lyase"/>
    <property type="match status" value="1"/>
</dbReference>
<dbReference type="Gene3D" id="1.10.10.850">
    <property type="match status" value="1"/>
</dbReference>
<dbReference type="AlphaFoldDB" id="A0A2I0X3T5"/>
<keyword evidence="15" id="KW-0479">Metal-binding</keyword>
<evidence type="ECO:0000256" key="16">
    <source>
        <dbReference type="SAM" id="MobiDB-lite"/>
    </source>
</evidence>
<dbReference type="FunFam" id="1.10.10.850:FF:000001">
    <property type="entry name" value="Isocitrate lyase"/>
    <property type="match status" value="1"/>
</dbReference>
<evidence type="ECO:0000256" key="14">
    <source>
        <dbReference type="PIRSR" id="PIRSR001362-2"/>
    </source>
</evidence>
<keyword evidence="8" id="KW-0816">Tricarboxylic acid cycle</keyword>
<evidence type="ECO:0000313" key="17">
    <source>
        <dbReference type="EMBL" id="PKU82565.1"/>
    </source>
</evidence>
<sequence>MASFSLSPMITEEEARFEAEVSAVESWWRTDRFRLTRRPYSARDIVSLRGTLHQSYASDQMAKKLWRTLKSHQSAGTASRTFGALDPVQVTMMAKHLDTIYVSGWQCSSTHTTTNEPGPDLADYPYDTVPNKVEHLFFAQLYHDRKQHEARVTMTREQRAKTPYVDYLRPMIADGDTGFGGATATVKLCKLFVERGAAGVHIEDQSSVTKKCGHMAGKVLVAVSEHINRLVAARLQFDVMGVETVLVARTDAVAATLIQSNVDLRDHQFILGATNPDLRRRSLAAVLSAAMEAGKTGADLQAIEDDWLSRAGLMTFSEAVINVINRQNLPEYEKQRRLNGWAAATEYSKCVSNEQGREIAERLGAGEIFWDWDIARTREGFYRYRGSVEAAVVRGRAFAPHADLIWMETSSPDLVECGKFAQGMKASHPEIMLAYNLSPSFNWDAAGMTDEEMREFIPKIAKMGFCWQFITLGGFHADALVTDTFAREFARQGMLAYVERIQREERNNGVDTLAHQKWSGANYYDRYLKTVQGGISSTAAMGKGVTEEQFKEESWSGTRGLGQGEINTVDAKSRL</sequence>
<gene>
    <name evidence="17" type="primary">ICL</name>
    <name evidence="17" type="ORF">MA16_Dca019594</name>
</gene>
<evidence type="ECO:0000256" key="11">
    <source>
        <dbReference type="ARBA" id="ARBA00023531"/>
    </source>
</evidence>
<accession>A0A2I0X3T5</accession>
<evidence type="ECO:0000256" key="15">
    <source>
        <dbReference type="PIRSR" id="PIRSR001362-3"/>
    </source>
</evidence>
<reference evidence="17 18" key="1">
    <citation type="journal article" date="2016" name="Sci. Rep.">
        <title>The Dendrobium catenatum Lindl. genome sequence provides insights into polysaccharide synthase, floral development and adaptive evolution.</title>
        <authorList>
            <person name="Zhang G.Q."/>
            <person name="Xu Q."/>
            <person name="Bian C."/>
            <person name="Tsai W.C."/>
            <person name="Yeh C.M."/>
            <person name="Liu K.W."/>
            <person name="Yoshida K."/>
            <person name="Zhang L.S."/>
            <person name="Chang S.B."/>
            <person name="Chen F."/>
            <person name="Shi Y."/>
            <person name="Su Y.Y."/>
            <person name="Zhang Y.Q."/>
            <person name="Chen L.J."/>
            <person name="Yin Y."/>
            <person name="Lin M."/>
            <person name="Huang H."/>
            <person name="Deng H."/>
            <person name="Wang Z.W."/>
            <person name="Zhu S.L."/>
            <person name="Zhao X."/>
            <person name="Deng C."/>
            <person name="Niu S.C."/>
            <person name="Huang J."/>
            <person name="Wang M."/>
            <person name="Liu G.H."/>
            <person name="Yang H.J."/>
            <person name="Xiao X.J."/>
            <person name="Hsiao Y.Y."/>
            <person name="Wu W.L."/>
            <person name="Chen Y.Y."/>
            <person name="Mitsuda N."/>
            <person name="Ohme-Takagi M."/>
            <person name="Luo Y.B."/>
            <person name="Van de Peer Y."/>
            <person name="Liu Z.J."/>
        </authorList>
    </citation>
    <scope>NUCLEOTIDE SEQUENCE [LARGE SCALE GENOMIC DNA]</scope>
    <source>
        <tissue evidence="17">The whole plant</tissue>
    </source>
</reference>
<dbReference type="PANTHER" id="PTHR21631:SF3">
    <property type="entry name" value="BIFUNCTIONAL GLYOXYLATE CYCLE PROTEIN"/>
    <property type="match status" value="1"/>
</dbReference>
<dbReference type="GO" id="GO:0009514">
    <property type="term" value="C:glyoxysome"/>
    <property type="evidence" value="ECO:0007669"/>
    <property type="project" value="UniProtKB-SubCell"/>
</dbReference>
<evidence type="ECO:0000256" key="5">
    <source>
        <dbReference type="ARBA" id="ARBA00012909"/>
    </source>
</evidence>
<dbReference type="PANTHER" id="PTHR21631">
    <property type="entry name" value="ISOCITRATE LYASE/MALATE SYNTHASE"/>
    <property type="match status" value="1"/>
</dbReference>
<dbReference type="GO" id="GO:0046872">
    <property type="term" value="F:metal ion binding"/>
    <property type="evidence" value="ECO:0007669"/>
    <property type="project" value="UniProtKB-KW"/>
</dbReference>
<feature type="active site" description="Proton acceptor" evidence="13">
    <location>
        <position position="212"/>
    </location>
</feature>
<keyword evidence="10 12" id="KW-0456">Lyase</keyword>
<dbReference type="Pfam" id="PF00463">
    <property type="entry name" value="ICL"/>
    <property type="match status" value="1"/>
</dbReference>
<dbReference type="InterPro" id="IPR018523">
    <property type="entry name" value="Isocitrate_lyase_ph_CS"/>
</dbReference>
<evidence type="ECO:0000256" key="8">
    <source>
        <dbReference type="ARBA" id="ARBA00022532"/>
    </source>
</evidence>
<keyword evidence="9" id="KW-0576">Peroxisome</keyword>
<dbReference type="GO" id="GO:0004451">
    <property type="term" value="F:isocitrate lyase activity"/>
    <property type="evidence" value="ECO:0007669"/>
    <property type="project" value="UniProtKB-EC"/>
</dbReference>
<comment type="subcellular location">
    <subcellularLocation>
        <location evidence="2">Glyoxysome</location>
    </subcellularLocation>
</comment>
<keyword evidence="15" id="KW-0460">Magnesium</keyword>
<evidence type="ECO:0000256" key="4">
    <source>
        <dbReference type="ARBA" id="ARBA00005704"/>
    </source>
</evidence>
<evidence type="ECO:0000256" key="3">
    <source>
        <dbReference type="ARBA" id="ARBA00004793"/>
    </source>
</evidence>
<organism evidence="17 18">
    <name type="scientific">Dendrobium catenatum</name>
    <dbReference type="NCBI Taxonomy" id="906689"/>
    <lineage>
        <taxon>Eukaryota</taxon>
        <taxon>Viridiplantae</taxon>
        <taxon>Streptophyta</taxon>
        <taxon>Embryophyta</taxon>
        <taxon>Tracheophyta</taxon>
        <taxon>Spermatophyta</taxon>
        <taxon>Magnoliopsida</taxon>
        <taxon>Liliopsida</taxon>
        <taxon>Asparagales</taxon>
        <taxon>Orchidaceae</taxon>
        <taxon>Epidendroideae</taxon>
        <taxon>Malaxideae</taxon>
        <taxon>Dendrobiinae</taxon>
        <taxon>Dendrobium</taxon>
    </lineage>
</organism>
<dbReference type="InterPro" id="IPR039556">
    <property type="entry name" value="ICL/PEPM"/>
</dbReference>
<reference evidence="17 18" key="2">
    <citation type="journal article" date="2017" name="Nature">
        <title>The Apostasia genome and the evolution of orchids.</title>
        <authorList>
            <person name="Zhang G.Q."/>
            <person name="Liu K.W."/>
            <person name="Li Z."/>
            <person name="Lohaus R."/>
            <person name="Hsiao Y.Y."/>
            <person name="Niu S.C."/>
            <person name="Wang J.Y."/>
            <person name="Lin Y.C."/>
            <person name="Xu Q."/>
            <person name="Chen L.J."/>
            <person name="Yoshida K."/>
            <person name="Fujiwara S."/>
            <person name="Wang Z.W."/>
            <person name="Zhang Y.Q."/>
            <person name="Mitsuda N."/>
            <person name="Wang M."/>
            <person name="Liu G.H."/>
            <person name="Pecoraro L."/>
            <person name="Huang H.X."/>
            <person name="Xiao X.J."/>
            <person name="Lin M."/>
            <person name="Wu X.Y."/>
            <person name="Wu W.L."/>
            <person name="Chen Y.Y."/>
            <person name="Chang S.B."/>
            <person name="Sakamoto S."/>
            <person name="Ohme-Takagi M."/>
            <person name="Yagi M."/>
            <person name="Zeng S.J."/>
            <person name="Shen C.Y."/>
            <person name="Yeh C.M."/>
            <person name="Luo Y.B."/>
            <person name="Tsai W.C."/>
            <person name="Van de Peer Y."/>
            <person name="Liu Z.J."/>
        </authorList>
    </citation>
    <scope>NUCLEOTIDE SEQUENCE [LARGE SCALE GENOMIC DNA]</scope>
    <source>
        <tissue evidence="17">The whole plant</tissue>
    </source>
</reference>
<dbReference type="NCBIfam" id="TIGR01346">
    <property type="entry name" value="isocit_lyase"/>
    <property type="match status" value="1"/>
</dbReference>
<feature type="region of interest" description="Disordered" evidence="16">
    <location>
        <begin position="552"/>
        <end position="575"/>
    </location>
</feature>
<feature type="binding site" evidence="14">
    <location>
        <position position="471"/>
    </location>
    <ligand>
        <name>substrate</name>
    </ligand>
</feature>
<dbReference type="UniPathway" id="UPA00703">
    <property type="reaction ID" value="UER00719"/>
</dbReference>
<feature type="binding site" evidence="14">
    <location>
        <begin position="436"/>
        <end position="440"/>
    </location>
    <ligand>
        <name>substrate</name>
    </ligand>
</feature>
<evidence type="ECO:0000256" key="13">
    <source>
        <dbReference type="PIRSR" id="PIRSR001362-1"/>
    </source>
</evidence>
<evidence type="ECO:0000256" key="1">
    <source>
        <dbReference type="ARBA" id="ARBA00003575"/>
    </source>
</evidence>
<dbReference type="GO" id="GO:0006099">
    <property type="term" value="P:tricarboxylic acid cycle"/>
    <property type="evidence" value="ECO:0007669"/>
    <property type="project" value="UniProtKB-KW"/>
</dbReference>